<evidence type="ECO:0000313" key="3">
    <source>
        <dbReference type="Proteomes" id="UP000016605"/>
    </source>
</evidence>
<organism evidence="2 3">
    <name type="scientific">Leifsonia aquatica ATCC 14665</name>
    <dbReference type="NCBI Taxonomy" id="1358026"/>
    <lineage>
        <taxon>Bacteria</taxon>
        <taxon>Bacillati</taxon>
        <taxon>Actinomycetota</taxon>
        <taxon>Actinomycetes</taxon>
        <taxon>Micrococcales</taxon>
        <taxon>Microbacteriaceae</taxon>
        <taxon>Leifsonia</taxon>
    </lineage>
</organism>
<dbReference type="PATRIC" id="fig|1358026.3.peg.172"/>
<evidence type="ECO:0000313" key="2">
    <source>
        <dbReference type="EMBL" id="ERK73437.1"/>
    </source>
</evidence>
<dbReference type="AlphaFoldDB" id="U2TFG2"/>
<proteinExistence type="predicted"/>
<accession>U2TFG2</accession>
<feature type="transmembrane region" description="Helical" evidence="1">
    <location>
        <begin position="30"/>
        <end position="56"/>
    </location>
</feature>
<dbReference type="Proteomes" id="UP000016605">
    <property type="component" value="Unassembled WGS sequence"/>
</dbReference>
<keyword evidence="1" id="KW-1133">Transmembrane helix</keyword>
<reference evidence="2 3" key="1">
    <citation type="submission" date="2013-08" db="EMBL/GenBank/DDBJ databases">
        <authorList>
            <person name="Weinstock G."/>
            <person name="Sodergren E."/>
            <person name="Wylie T."/>
            <person name="Fulton L."/>
            <person name="Fulton R."/>
            <person name="Fronick C."/>
            <person name="O'Laughlin M."/>
            <person name="Godfrey J."/>
            <person name="Miner T."/>
            <person name="Herter B."/>
            <person name="Appelbaum E."/>
            <person name="Cordes M."/>
            <person name="Lek S."/>
            <person name="Wollam A."/>
            <person name="Pepin K.H."/>
            <person name="Palsikar V.B."/>
            <person name="Mitreva M."/>
            <person name="Wilson R.K."/>
        </authorList>
    </citation>
    <scope>NUCLEOTIDE SEQUENCE [LARGE SCALE GENOMIC DNA]</scope>
    <source>
        <strain evidence="2 3">ATCC 14665</strain>
    </source>
</reference>
<sequence length="152" mass="15937">MAEGPRVTAPATSGVALPDSFGGSIRTWRAVGVTALSVAILGAFAVLVLLFVGLYAHNYAPLLITGLVTAVLALIGIVSVFVLLAKQNDQRNALSDALTLGGHPGVDVRRLQVGRPVPSPQGVELRLRREKDDAGSPWLLVDAYSYAPRPTA</sequence>
<keyword evidence="1" id="KW-0472">Membrane</keyword>
<feature type="transmembrane region" description="Helical" evidence="1">
    <location>
        <begin position="62"/>
        <end position="85"/>
    </location>
</feature>
<dbReference type="HOGENOM" id="CLU_1720060_0_0_11"/>
<comment type="caution">
    <text evidence="2">The sequence shown here is derived from an EMBL/GenBank/DDBJ whole genome shotgun (WGS) entry which is preliminary data.</text>
</comment>
<protein>
    <submittedName>
        <fullName evidence="2">Uncharacterized protein</fullName>
    </submittedName>
</protein>
<dbReference type="EMBL" id="AWVQ01000016">
    <property type="protein sequence ID" value="ERK73437.1"/>
    <property type="molecule type" value="Genomic_DNA"/>
</dbReference>
<evidence type="ECO:0000256" key="1">
    <source>
        <dbReference type="SAM" id="Phobius"/>
    </source>
</evidence>
<name>U2TFG2_LEIAQ</name>
<gene>
    <name evidence="2" type="ORF">N136_00197</name>
</gene>
<keyword evidence="1" id="KW-0812">Transmembrane</keyword>